<feature type="region of interest" description="Disordered" evidence="1">
    <location>
        <begin position="285"/>
        <end position="310"/>
    </location>
</feature>
<dbReference type="PANTHER" id="PTHR13271:SF137">
    <property type="entry name" value="SET DOMAIN-CONTAINING PROTEIN"/>
    <property type="match status" value="1"/>
</dbReference>
<dbReference type="InParanoid" id="A0A1E7FSS0"/>
<dbReference type="Gene3D" id="3.90.1410.10">
    <property type="entry name" value="set domain protein methyltransferase, domain 1"/>
    <property type="match status" value="1"/>
</dbReference>
<feature type="transmembrane region" description="Helical" evidence="2">
    <location>
        <begin position="97"/>
        <end position="119"/>
    </location>
</feature>
<keyword evidence="4" id="KW-1185">Reference proteome</keyword>
<keyword evidence="2" id="KW-1133">Transmembrane helix</keyword>
<feature type="compositionally biased region" description="Polar residues" evidence="1">
    <location>
        <begin position="16"/>
        <end position="28"/>
    </location>
</feature>
<dbReference type="OrthoDB" id="41800at2759"/>
<dbReference type="GO" id="GO:0016279">
    <property type="term" value="F:protein-lysine N-methyltransferase activity"/>
    <property type="evidence" value="ECO:0007669"/>
    <property type="project" value="TreeGrafter"/>
</dbReference>
<proteinExistence type="predicted"/>
<dbReference type="AlphaFoldDB" id="A0A1E7FSS0"/>
<gene>
    <name evidence="3" type="ORF">FRACYDRAFT_234815</name>
</gene>
<dbReference type="PANTHER" id="PTHR13271">
    <property type="entry name" value="UNCHARACTERIZED PUTATIVE METHYLTRANSFERASE"/>
    <property type="match status" value="1"/>
</dbReference>
<feature type="compositionally biased region" description="Low complexity" evidence="1">
    <location>
        <begin position="34"/>
        <end position="50"/>
    </location>
</feature>
<name>A0A1E7FSS0_9STRA</name>
<dbReference type="InterPro" id="IPR050600">
    <property type="entry name" value="SETD3_SETD6_MTase"/>
</dbReference>
<feature type="compositionally biased region" description="Low complexity" evidence="1">
    <location>
        <begin position="601"/>
        <end position="611"/>
    </location>
</feature>
<accession>A0A1E7FSS0</accession>
<evidence type="ECO:0000313" key="4">
    <source>
        <dbReference type="Proteomes" id="UP000095751"/>
    </source>
</evidence>
<dbReference type="EMBL" id="KV784354">
    <property type="protein sequence ID" value="OEU21188.1"/>
    <property type="molecule type" value="Genomic_DNA"/>
</dbReference>
<evidence type="ECO:0008006" key="5">
    <source>
        <dbReference type="Google" id="ProtNLM"/>
    </source>
</evidence>
<feature type="region of interest" description="Disordered" evidence="1">
    <location>
        <begin position="1"/>
        <end position="78"/>
    </location>
</feature>
<keyword evidence="2" id="KW-0472">Membrane</keyword>
<dbReference type="Proteomes" id="UP000095751">
    <property type="component" value="Unassembled WGS sequence"/>
</dbReference>
<dbReference type="CDD" id="cd10527">
    <property type="entry name" value="SET_LSMT"/>
    <property type="match status" value="1"/>
</dbReference>
<sequence>MGKKTRKSHTRDDSNQSEQTATASTNTAVEKKTSVTAATANDNAVVSASSRDNSHDIEKSSPSASATSSSPTDQQTNVRRRRRSLYTWCAQERQGIVWVWGCTLFGLLLGFGVGTGWLMGEYGKEPPSMWRIALGGKIRSSKLYTRTIATVTSSQIWDGSESTSSSGGIAFFPLGGKIKTFLGMHNIILFDDSSDTNASSLNRGMIPSVIVKKIDAEEMKNNPSHPFVYAVLREAIAREKTGYVHPDLGIIEPAPSGAARGIGMVRNLYHDCQTKCVPGLANEKLQAKRNEKSQPSSSPTNNRKQQQQHRYMQEEVLIRVPLSYQMTRKVALDTLLPRITREDQRKTIHELDDAALLALLLAHEKGVGQYSRWLPYIASLPHEPSCGYSQKHRTYLLDSISALRDELGLDVSGWPGELIRATQYAEQIVTSLSKDYGSFLQHPKGVTAQENIRWAMCLVASRATGGSQKYGSLRMIPLLDMLNHDANAGGFVELKGTERLENGDFVDATEEADGGAFVVRSLRHGRRKALRIGQELLVNYNVPHYSALDWLVSLGFVPPERYQNWRKLDAPLPRIRRDGPFAGIHDNNNDANRQNTGYFGVSSSSSNSNVS</sequence>
<keyword evidence="2" id="KW-0812">Transmembrane</keyword>
<organism evidence="3 4">
    <name type="scientific">Fragilariopsis cylindrus CCMP1102</name>
    <dbReference type="NCBI Taxonomy" id="635003"/>
    <lineage>
        <taxon>Eukaryota</taxon>
        <taxon>Sar</taxon>
        <taxon>Stramenopiles</taxon>
        <taxon>Ochrophyta</taxon>
        <taxon>Bacillariophyta</taxon>
        <taxon>Bacillariophyceae</taxon>
        <taxon>Bacillariophycidae</taxon>
        <taxon>Bacillariales</taxon>
        <taxon>Bacillariaceae</taxon>
        <taxon>Fragilariopsis</taxon>
    </lineage>
</organism>
<evidence type="ECO:0000313" key="3">
    <source>
        <dbReference type="EMBL" id="OEU21188.1"/>
    </source>
</evidence>
<protein>
    <recommendedName>
        <fullName evidence="5">SET domain-containing protein</fullName>
    </recommendedName>
</protein>
<dbReference type="InterPro" id="IPR046341">
    <property type="entry name" value="SET_dom_sf"/>
</dbReference>
<dbReference type="KEGG" id="fcy:FRACYDRAFT_234815"/>
<dbReference type="SUPFAM" id="SSF82199">
    <property type="entry name" value="SET domain"/>
    <property type="match status" value="1"/>
</dbReference>
<feature type="compositionally biased region" description="Polar residues" evidence="1">
    <location>
        <begin position="293"/>
        <end position="310"/>
    </location>
</feature>
<feature type="compositionally biased region" description="Low complexity" evidence="1">
    <location>
        <begin position="60"/>
        <end position="72"/>
    </location>
</feature>
<feature type="region of interest" description="Disordered" evidence="1">
    <location>
        <begin position="579"/>
        <end position="611"/>
    </location>
</feature>
<evidence type="ECO:0000256" key="1">
    <source>
        <dbReference type="SAM" id="MobiDB-lite"/>
    </source>
</evidence>
<reference evidence="3 4" key="1">
    <citation type="submission" date="2016-09" db="EMBL/GenBank/DDBJ databases">
        <title>Extensive genetic diversity and differential bi-allelic expression allows diatom success in the polar Southern Ocean.</title>
        <authorList>
            <consortium name="DOE Joint Genome Institute"/>
            <person name="Mock T."/>
            <person name="Otillar R.P."/>
            <person name="Strauss J."/>
            <person name="Dupont C."/>
            <person name="Frickenhaus S."/>
            <person name="Maumus F."/>
            <person name="Mcmullan M."/>
            <person name="Sanges R."/>
            <person name="Schmutz J."/>
            <person name="Toseland A."/>
            <person name="Valas R."/>
            <person name="Veluchamy A."/>
            <person name="Ward B.J."/>
            <person name="Allen A."/>
            <person name="Barry K."/>
            <person name="Falciatore A."/>
            <person name="Ferrante M."/>
            <person name="Fortunato A.E."/>
            <person name="Gloeckner G."/>
            <person name="Gruber A."/>
            <person name="Hipkin R."/>
            <person name="Janech M."/>
            <person name="Kroth P."/>
            <person name="Leese F."/>
            <person name="Lindquist E."/>
            <person name="Lyon B.R."/>
            <person name="Martin J."/>
            <person name="Mayer C."/>
            <person name="Parker M."/>
            <person name="Quesneville H."/>
            <person name="Raymond J."/>
            <person name="Uhlig C."/>
            <person name="Valentin K.U."/>
            <person name="Worden A.Z."/>
            <person name="Armbrust E.V."/>
            <person name="Bowler C."/>
            <person name="Green B."/>
            <person name="Moulton V."/>
            <person name="Van Oosterhout C."/>
            <person name="Grigoriev I."/>
        </authorList>
    </citation>
    <scope>NUCLEOTIDE SEQUENCE [LARGE SCALE GENOMIC DNA]</scope>
    <source>
        <strain evidence="3 4">CCMP1102</strain>
    </source>
</reference>
<evidence type="ECO:0000256" key="2">
    <source>
        <dbReference type="SAM" id="Phobius"/>
    </source>
</evidence>